<feature type="region of interest" description="Disordered" evidence="1">
    <location>
        <begin position="21"/>
        <end position="46"/>
    </location>
</feature>
<feature type="signal peptide" evidence="2">
    <location>
        <begin position="1"/>
        <end position="21"/>
    </location>
</feature>
<evidence type="ECO:0000256" key="2">
    <source>
        <dbReference type="SAM" id="SignalP"/>
    </source>
</evidence>
<gene>
    <name evidence="4" type="ORF">GCM10009850_018680</name>
</gene>
<dbReference type="Pfam" id="PF13354">
    <property type="entry name" value="Beta-lactamase2"/>
    <property type="match status" value="1"/>
</dbReference>
<protein>
    <recommendedName>
        <fullName evidence="3">Beta-lactamase class A catalytic domain-containing protein</fullName>
    </recommendedName>
</protein>
<reference evidence="5" key="1">
    <citation type="journal article" date="2019" name="Int. J. Syst. Evol. Microbiol.">
        <title>The Global Catalogue of Microorganisms (GCM) 10K type strain sequencing project: providing services to taxonomists for standard genome sequencing and annotation.</title>
        <authorList>
            <consortium name="The Broad Institute Genomics Platform"/>
            <consortium name="The Broad Institute Genome Sequencing Center for Infectious Disease"/>
            <person name="Wu L."/>
            <person name="Ma J."/>
        </authorList>
    </citation>
    <scope>NUCLEOTIDE SEQUENCE [LARGE SCALE GENOMIC DNA]</scope>
    <source>
        <strain evidence="5">JCM 16114</strain>
    </source>
</reference>
<dbReference type="PANTHER" id="PTHR35333">
    <property type="entry name" value="BETA-LACTAMASE"/>
    <property type="match status" value="1"/>
</dbReference>
<comment type="caution">
    <text evidence="4">The sequence shown here is derived from an EMBL/GenBank/DDBJ whole genome shotgun (WGS) entry which is preliminary data.</text>
</comment>
<evidence type="ECO:0000256" key="1">
    <source>
        <dbReference type="SAM" id="MobiDB-lite"/>
    </source>
</evidence>
<dbReference type="EMBL" id="BAAAQX010000004">
    <property type="protein sequence ID" value="GAA2206410.1"/>
    <property type="molecule type" value="Genomic_DNA"/>
</dbReference>
<feature type="domain" description="Beta-lactamase class A catalytic" evidence="3">
    <location>
        <begin position="118"/>
        <end position="235"/>
    </location>
</feature>
<evidence type="ECO:0000313" key="5">
    <source>
        <dbReference type="Proteomes" id="UP001499843"/>
    </source>
</evidence>
<dbReference type="SUPFAM" id="SSF56601">
    <property type="entry name" value="beta-lactamase/transpeptidase-like"/>
    <property type="match status" value="1"/>
</dbReference>
<evidence type="ECO:0000259" key="3">
    <source>
        <dbReference type="Pfam" id="PF13354"/>
    </source>
</evidence>
<evidence type="ECO:0000313" key="4">
    <source>
        <dbReference type="EMBL" id="GAA2206410.1"/>
    </source>
</evidence>
<name>A0ABP5P3N7_9ACTN</name>
<dbReference type="Proteomes" id="UP001499843">
    <property type="component" value="Unassembled WGS sequence"/>
</dbReference>
<dbReference type="InterPro" id="IPR045155">
    <property type="entry name" value="Beta-lactam_cat"/>
</dbReference>
<feature type="region of interest" description="Disordered" evidence="1">
    <location>
        <begin position="297"/>
        <end position="323"/>
    </location>
</feature>
<feature type="compositionally biased region" description="Basic and acidic residues" evidence="1">
    <location>
        <begin position="314"/>
        <end position="323"/>
    </location>
</feature>
<dbReference type="PANTHER" id="PTHR35333:SF3">
    <property type="entry name" value="BETA-LACTAMASE-TYPE TRANSPEPTIDASE FOLD CONTAINING PROTEIN"/>
    <property type="match status" value="1"/>
</dbReference>
<dbReference type="InterPro" id="IPR012338">
    <property type="entry name" value="Beta-lactam/transpept-like"/>
</dbReference>
<organism evidence="4 5">
    <name type="scientific">Nonomuraea monospora</name>
    <dbReference type="NCBI Taxonomy" id="568818"/>
    <lineage>
        <taxon>Bacteria</taxon>
        <taxon>Bacillati</taxon>
        <taxon>Actinomycetota</taxon>
        <taxon>Actinomycetes</taxon>
        <taxon>Streptosporangiales</taxon>
        <taxon>Streptosporangiaceae</taxon>
        <taxon>Nonomuraea</taxon>
    </lineage>
</organism>
<keyword evidence="5" id="KW-1185">Reference proteome</keyword>
<feature type="chain" id="PRO_5047200756" description="Beta-lactamase class A catalytic domain-containing protein" evidence="2">
    <location>
        <begin position="22"/>
        <end position="382"/>
    </location>
</feature>
<accession>A0ABP5P3N7</accession>
<dbReference type="Gene3D" id="3.40.710.10">
    <property type="entry name" value="DD-peptidase/beta-lactamase superfamily"/>
    <property type="match status" value="1"/>
</dbReference>
<proteinExistence type="predicted"/>
<sequence>MRVRGFSLFAILLLATPGCTAPPGEAPHPGPPARKAPTDAADSALPPAHRRRALDDALERYLRERPGRAALAVHDRTTGAWYTFREHTPFLLASVAKVDILLAFLLGKDGRRLSAYERRLASRMIRYSDNDCAHELYLTIGGRNGLDRALRRIGVRHTRPGSGLSWGYTHSRPSDQVKVLERLTGAGGPLPARSRRYALDLMSSVAPSQAWGVSAAAPEGEVALKNGWLPAEVHDGLWTVNSVGRLVVRGHELLIAVLSERNPAMENGVATVERMARLAVHTLTRAGGRSGAAASAAATATAATGGPGGGRAARHGDRGEQPHRVGVAVGAGRRVVGGGHRAGHLERGTAGAAPEVVARHGASLAAVAVSAGAARHFPASRS</sequence>
<dbReference type="InterPro" id="IPR000871">
    <property type="entry name" value="Beta-lactam_class-A"/>
</dbReference>
<feature type="compositionally biased region" description="Pro residues" evidence="1">
    <location>
        <begin position="24"/>
        <end position="34"/>
    </location>
</feature>
<keyword evidence="2" id="KW-0732">Signal</keyword>